<dbReference type="EMBL" id="JAOX01000001">
    <property type="protein sequence ID" value="ETZ86540.1"/>
    <property type="molecule type" value="Genomic_DNA"/>
</dbReference>
<protein>
    <submittedName>
        <fullName evidence="1">Putative phage integrase domain protein</fullName>
    </submittedName>
</protein>
<organism evidence="1 2">
    <name type="scientific">Mycobacteroides abscessus MAB_030201_1075</name>
    <dbReference type="NCBI Taxonomy" id="1335410"/>
    <lineage>
        <taxon>Bacteria</taxon>
        <taxon>Bacillati</taxon>
        <taxon>Actinomycetota</taxon>
        <taxon>Actinomycetes</taxon>
        <taxon>Mycobacteriales</taxon>
        <taxon>Mycobacteriaceae</taxon>
        <taxon>Mycobacteroides</taxon>
        <taxon>Mycobacteroides abscessus</taxon>
    </lineage>
</organism>
<accession>A0A829PGT4</accession>
<dbReference type="AlphaFoldDB" id="A0A829PGT4"/>
<gene>
    <name evidence="1" type="ORF">L829_0078</name>
</gene>
<evidence type="ECO:0000313" key="2">
    <source>
        <dbReference type="Proteomes" id="UP000019854"/>
    </source>
</evidence>
<proteinExistence type="predicted"/>
<evidence type="ECO:0000313" key="1">
    <source>
        <dbReference type="EMBL" id="ETZ86540.1"/>
    </source>
</evidence>
<reference evidence="1 2" key="1">
    <citation type="submission" date="2014-01" db="EMBL/GenBank/DDBJ databases">
        <authorList>
            <person name="Zelazny A."/>
            <person name="Olivier K."/>
            <person name="Sampaio E.P."/>
            <person name="Holland S.M."/>
            <person name="Tallon L.J."/>
            <person name="Sadzewicz L.K."/>
            <person name="Sengamalay N."/>
            <person name="Fraser C.M."/>
            <person name="Hine E."/>
            <person name="Shefchek K.A."/>
            <person name="Das S.P."/>
            <person name="Shallom S.J."/>
            <person name="Agrawal S."/>
            <person name="Tettelin H."/>
        </authorList>
    </citation>
    <scope>NUCLEOTIDE SEQUENCE [LARGE SCALE GENOMIC DNA]</scope>
    <source>
        <strain evidence="1 2">MAB_030201_1075</strain>
    </source>
</reference>
<sequence length="55" mass="5983">MIVLRIVLAIRWVDVDLLGDPATVNVNGSIQDAGRVAGKALHWQDTRVSDHGYVA</sequence>
<dbReference type="Proteomes" id="UP000019854">
    <property type="component" value="Unassembled WGS sequence"/>
</dbReference>
<comment type="caution">
    <text evidence="1">The sequence shown here is derived from an EMBL/GenBank/DDBJ whole genome shotgun (WGS) entry which is preliminary data.</text>
</comment>
<name>A0A829PGT4_9MYCO</name>